<evidence type="ECO:0000313" key="2">
    <source>
        <dbReference type="EMBL" id="KAJ8510122.1"/>
    </source>
</evidence>
<dbReference type="PANTHER" id="PTHR35493">
    <property type="entry name" value="STRUCTURAL MAINTENANCE OF CHROMOSOMES PROTEIN"/>
    <property type="match status" value="1"/>
</dbReference>
<feature type="compositionally biased region" description="Low complexity" evidence="1">
    <location>
        <begin position="13"/>
        <end position="26"/>
    </location>
</feature>
<gene>
    <name evidence="2" type="ORF">OPV22_000556</name>
</gene>
<evidence type="ECO:0000313" key="3">
    <source>
        <dbReference type="Proteomes" id="UP001222027"/>
    </source>
</evidence>
<feature type="region of interest" description="Disordered" evidence="1">
    <location>
        <begin position="1"/>
        <end position="28"/>
    </location>
</feature>
<accession>A0AAV8RT84</accession>
<organism evidence="2 3">
    <name type="scientific">Ensete ventricosum</name>
    <name type="common">Abyssinian banana</name>
    <name type="synonym">Musa ensete</name>
    <dbReference type="NCBI Taxonomy" id="4639"/>
    <lineage>
        <taxon>Eukaryota</taxon>
        <taxon>Viridiplantae</taxon>
        <taxon>Streptophyta</taxon>
        <taxon>Embryophyta</taxon>
        <taxon>Tracheophyta</taxon>
        <taxon>Spermatophyta</taxon>
        <taxon>Magnoliopsida</taxon>
        <taxon>Liliopsida</taxon>
        <taxon>Zingiberales</taxon>
        <taxon>Musaceae</taxon>
        <taxon>Ensete</taxon>
    </lineage>
</organism>
<dbReference type="AlphaFoldDB" id="A0AAV8RT84"/>
<keyword evidence="3" id="KW-1185">Reference proteome</keyword>
<comment type="caution">
    <text evidence="2">The sequence shown here is derived from an EMBL/GenBank/DDBJ whole genome shotgun (WGS) entry which is preliminary data.</text>
</comment>
<dbReference type="PANTHER" id="PTHR35493:SF1">
    <property type="entry name" value="STRUCTURAL MAINTENANCE OF CHROMOSOMES PROTEIN"/>
    <property type="match status" value="1"/>
</dbReference>
<reference evidence="2 3" key="1">
    <citation type="submission" date="2022-12" db="EMBL/GenBank/DDBJ databases">
        <title>Chromosome-scale assembly of the Ensete ventricosum genome.</title>
        <authorList>
            <person name="Dussert Y."/>
            <person name="Stocks J."/>
            <person name="Wendawek A."/>
            <person name="Woldeyes F."/>
            <person name="Nichols R.A."/>
            <person name="Borrell J.S."/>
        </authorList>
    </citation>
    <scope>NUCLEOTIDE SEQUENCE [LARGE SCALE GENOMIC DNA]</scope>
    <source>
        <strain evidence="3">cv. Maze</strain>
        <tissue evidence="2">Seeds</tissue>
    </source>
</reference>
<dbReference type="Proteomes" id="UP001222027">
    <property type="component" value="Unassembled WGS sequence"/>
</dbReference>
<dbReference type="EMBL" id="JAQQAF010000001">
    <property type="protein sequence ID" value="KAJ8510122.1"/>
    <property type="molecule type" value="Genomic_DNA"/>
</dbReference>
<sequence length="321" mass="35762">MASIGPSCHRCASVDSRSSSDPSLRPQEWREESLLPAARHRQQQCSCSALRAAASVTENSSRVLVKSRDAKTGHTFGRMVKKLMEKRPSRNPGSAERTALAVPPDLIAEELKTGAKGSHSRLGPGNCTRRVEERKAEKVLTEVKANTWTIAMALHSERELLAQNKDYRGKDFGAAGEKLKDLCLKQREEIKALKDAILFPDVMNSQLQVLLEKQGFGLKQLKQVITCLKKQVTSLTGQLQCLAKDLAEVKADKYASCFDEHLSSPRTPISDWEAVNHLEYRSLDCTASDYCSPDEMFLKDLNPCLTPYFFKIEAPELLGKQ</sequence>
<proteinExistence type="predicted"/>
<evidence type="ECO:0000256" key="1">
    <source>
        <dbReference type="SAM" id="MobiDB-lite"/>
    </source>
</evidence>
<protein>
    <recommendedName>
        <fullName evidence="4">DUF641 domain-containing protein</fullName>
    </recommendedName>
</protein>
<name>A0AAV8RT84_ENSVE</name>
<evidence type="ECO:0008006" key="4">
    <source>
        <dbReference type="Google" id="ProtNLM"/>
    </source>
</evidence>